<dbReference type="GO" id="GO:0141197">
    <property type="term" value="F:4-hydroxy-3-methylbut-2-enyl-diphosphate synthase activity (flavodoxin)"/>
    <property type="evidence" value="ECO:0007669"/>
    <property type="project" value="UniProtKB-EC"/>
</dbReference>
<evidence type="ECO:0000256" key="4">
    <source>
        <dbReference type="ARBA" id="ARBA00023004"/>
    </source>
</evidence>
<evidence type="ECO:0000313" key="10">
    <source>
        <dbReference type="EMBL" id="SFH78014.1"/>
    </source>
</evidence>
<evidence type="ECO:0000256" key="5">
    <source>
        <dbReference type="ARBA" id="ARBA00023014"/>
    </source>
</evidence>
<dbReference type="GO" id="GO:0019288">
    <property type="term" value="P:isopentenyl diphosphate biosynthetic process, methylerythritol 4-phosphate pathway"/>
    <property type="evidence" value="ECO:0007669"/>
    <property type="project" value="UniProtKB-UniRule"/>
</dbReference>
<accession>A0A1I3CTZ1</accession>
<keyword evidence="5 7" id="KW-0411">Iron-sulfur</keyword>
<proteinExistence type="inferred from homology"/>
<dbReference type="GO" id="GO:0046429">
    <property type="term" value="F:4-hydroxy-3-methylbut-2-en-1-yl diphosphate synthase activity (ferredoxin)"/>
    <property type="evidence" value="ECO:0007669"/>
    <property type="project" value="UniProtKB-UniRule"/>
</dbReference>
<dbReference type="FunFam" id="3.20.20.20:FF:000001">
    <property type="entry name" value="4-hydroxy-3-methylbut-2-en-1-yl diphosphate synthase (flavodoxin)"/>
    <property type="match status" value="1"/>
</dbReference>
<keyword evidence="3 7" id="KW-0560">Oxidoreductase</keyword>
<dbReference type="NCBIfam" id="NF001540">
    <property type="entry name" value="PRK00366.1"/>
    <property type="match status" value="1"/>
</dbReference>
<dbReference type="GO" id="GO:0016114">
    <property type="term" value="P:terpenoid biosynthetic process"/>
    <property type="evidence" value="ECO:0007669"/>
    <property type="project" value="InterPro"/>
</dbReference>
<feature type="domain" description="IspG TIM-barrel" evidence="8">
    <location>
        <begin position="18"/>
        <end position="256"/>
    </location>
</feature>
<dbReference type="PANTHER" id="PTHR30454">
    <property type="entry name" value="4-HYDROXY-3-METHYLBUT-2-EN-1-YL DIPHOSPHATE SYNTHASE"/>
    <property type="match status" value="1"/>
</dbReference>
<comment type="function">
    <text evidence="7">Converts 2C-methyl-D-erythritol 2,4-cyclodiphosphate (ME-2,4cPP) into 1-hydroxy-2-methyl-2-(E)-butenyl 4-diphosphate.</text>
</comment>
<reference evidence="10 11" key="1">
    <citation type="submission" date="2016-10" db="EMBL/GenBank/DDBJ databases">
        <authorList>
            <person name="de Groot N.N."/>
        </authorList>
    </citation>
    <scope>NUCLEOTIDE SEQUENCE [LARGE SCALE GENOMIC DNA]</scope>
    <source>
        <strain evidence="10 11">DSM 8537</strain>
    </source>
</reference>
<dbReference type="InterPro" id="IPR058579">
    <property type="entry name" value="IspG_C"/>
</dbReference>
<dbReference type="HAMAP" id="MF_00159">
    <property type="entry name" value="IspG"/>
    <property type="match status" value="1"/>
</dbReference>
<evidence type="ECO:0000259" key="8">
    <source>
        <dbReference type="Pfam" id="PF04551"/>
    </source>
</evidence>
<dbReference type="InterPro" id="IPR011005">
    <property type="entry name" value="Dihydropteroate_synth-like_sf"/>
</dbReference>
<dbReference type="InterPro" id="IPR004588">
    <property type="entry name" value="IspG_bac-typ"/>
</dbReference>
<dbReference type="PANTHER" id="PTHR30454:SF0">
    <property type="entry name" value="4-HYDROXY-3-METHYLBUT-2-EN-1-YL DIPHOSPHATE SYNTHASE (FERREDOXIN), CHLOROPLASTIC"/>
    <property type="match status" value="1"/>
</dbReference>
<feature type="binding site" evidence="7">
    <location>
        <position position="310"/>
    </location>
    <ligand>
        <name>[4Fe-4S] cluster</name>
        <dbReference type="ChEBI" id="CHEBI:49883"/>
    </ligand>
</feature>
<organism evidence="10 11">
    <name type="scientific">Paracoccus aminovorans</name>
    <dbReference type="NCBI Taxonomy" id="34004"/>
    <lineage>
        <taxon>Bacteria</taxon>
        <taxon>Pseudomonadati</taxon>
        <taxon>Pseudomonadota</taxon>
        <taxon>Alphaproteobacteria</taxon>
        <taxon>Rhodobacterales</taxon>
        <taxon>Paracoccaceae</taxon>
        <taxon>Paracoccus</taxon>
    </lineage>
</organism>
<feature type="binding site" evidence="7">
    <location>
        <position position="275"/>
    </location>
    <ligand>
        <name>[4Fe-4S] cluster</name>
        <dbReference type="ChEBI" id="CHEBI:49883"/>
    </ligand>
</feature>
<dbReference type="UniPathway" id="UPA00056">
    <property type="reaction ID" value="UER00096"/>
</dbReference>
<evidence type="ECO:0000256" key="6">
    <source>
        <dbReference type="ARBA" id="ARBA00023229"/>
    </source>
</evidence>
<comment type="cofactor">
    <cofactor evidence="7">
        <name>[4Fe-4S] cluster</name>
        <dbReference type="ChEBI" id="CHEBI:49883"/>
    </cofactor>
    <text evidence="7">Binds 1 [4Fe-4S] cluster.</text>
</comment>
<evidence type="ECO:0000256" key="3">
    <source>
        <dbReference type="ARBA" id="ARBA00023002"/>
    </source>
</evidence>
<dbReference type="GO" id="GO:0051539">
    <property type="term" value="F:4 iron, 4 sulfur cluster binding"/>
    <property type="evidence" value="ECO:0007669"/>
    <property type="project" value="UniProtKB-UniRule"/>
</dbReference>
<sequence>MSHNPIRPWRNIDRRKSRRIMVGNVPVGGDAPISVQTMTNTDSSDVKATLDQIIRAADVGADIVRVSTPDQASTAALREICRESPVPIVADIHFHYKRAIEAAEAGAACLRINPGNIGDATRVREVIKAARDHGCSIRIGVNAGSLEKHLLEKYGEPCPDAMVESGLHHIRILQDNDFHEFKISVKASDVFLAAAAYQQLAEATDAPIHLGITEAGGLTAGTVKSAIGLGNLLWMGIGDTIRVSLSADPVEEVKVGFEILKSLGLRTRGVQIISCPSCARQGFDVIRTVETLEKRLEHIKTPMSLSIIGCVVNGPGEALMTDIGFTGGGAGAGMVYLAGKQDHKMTNDQMVDHIVELVEKRAAELESARSEAAE</sequence>
<evidence type="ECO:0000256" key="1">
    <source>
        <dbReference type="ARBA" id="ARBA00022485"/>
    </source>
</evidence>
<keyword evidence="1 7" id="KW-0004">4Fe-4S</keyword>
<dbReference type="SUPFAM" id="SSF56014">
    <property type="entry name" value="Nitrite and sulphite reductase 4Fe-4S domain-like"/>
    <property type="match status" value="1"/>
</dbReference>
<dbReference type="Gene3D" id="3.30.413.10">
    <property type="entry name" value="Sulfite Reductase Hemoprotein, domain 1"/>
    <property type="match status" value="1"/>
</dbReference>
<feature type="domain" description="IspG C-terminal" evidence="9">
    <location>
        <begin position="271"/>
        <end position="360"/>
    </location>
</feature>
<name>A0A1I3CTZ1_9RHOB</name>
<dbReference type="STRING" id="34004.SAMN04488021_13337"/>
<dbReference type="EC" id="1.17.7.3" evidence="7"/>
<protein>
    <recommendedName>
        <fullName evidence="7">4-hydroxy-3-methylbut-2-en-1-yl diphosphate synthase (flavodoxin)</fullName>
        <ecNumber evidence="7">1.17.7.3</ecNumber>
    </recommendedName>
    <alternativeName>
        <fullName evidence="7">1-hydroxy-2-methyl-2-(E)-butenyl 4-diphosphate synthase</fullName>
    </alternativeName>
</protein>
<keyword evidence="4 7" id="KW-0408">Iron</keyword>
<dbReference type="Pfam" id="PF26540">
    <property type="entry name" value="GcpE_C"/>
    <property type="match status" value="1"/>
</dbReference>
<evidence type="ECO:0000313" key="11">
    <source>
        <dbReference type="Proteomes" id="UP000183635"/>
    </source>
</evidence>
<comment type="pathway">
    <text evidence="7">Isoprenoid biosynthesis; isopentenyl diphosphate biosynthesis via DXP pathway; isopentenyl diphosphate from 1-deoxy-D-xylulose 5-phosphate: step 5/6.</text>
</comment>
<dbReference type="Proteomes" id="UP000183635">
    <property type="component" value="Unassembled WGS sequence"/>
</dbReference>
<dbReference type="NCBIfam" id="TIGR00612">
    <property type="entry name" value="ispG_gcpE"/>
    <property type="match status" value="1"/>
</dbReference>
<comment type="similarity">
    <text evidence="7">Belongs to the IspG family.</text>
</comment>
<feature type="binding site" evidence="7">
    <location>
        <position position="317"/>
    </location>
    <ligand>
        <name>[4Fe-4S] cluster</name>
        <dbReference type="ChEBI" id="CHEBI:49883"/>
    </ligand>
</feature>
<dbReference type="GO" id="GO:0005506">
    <property type="term" value="F:iron ion binding"/>
    <property type="evidence" value="ECO:0007669"/>
    <property type="project" value="InterPro"/>
</dbReference>
<dbReference type="Gene3D" id="3.20.20.20">
    <property type="entry name" value="Dihydropteroate synthase-like"/>
    <property type="match status" value="1"/>
</dbReference>
<dbReference type="Pfam" id="PF04551">
    <property type="entry name" value="GcpE"/>
    <property type="match status" value="1"/>
</dbReference>
<evidence type="ECO:0000259" key="9">
    <source>
        <dbReference type="Pfam" id="PF26540"/>
    </source>
</evidence>
<feature type="binding site" evidence="7">
    <location>
        <position position="278"/>
    </location>
    <ligand>
        <name>[4Fe-4S] cluster</name>
        <dbReference type="ChEBI" id="CHEBI:49883"/>
    </ligand>
</feature>
<dbReference type="InterPro" id="IPR058578">
    <property type="entry name" value="IspG_TIM"/>
</dbReference>
<dbReference type="SUPFAM" id="SSF51604">
    <property type="entry name" value="Enolase C-terminal domain-like"/>
    <property type="match status" value="1"/>
</dbReference>
<evidence type="ECO:0000256" key="7">
    <source>
        <dbReference type="HAMAP-Rule" id="MF_00159"/>
    </source>
</evidence>
<keyword evidence="2 7" id="KW-0479">Metal-binding</keyword>
<dbReference type="OrthoDB" id="9803214at2"/>
<comment type="catalytic activity">
    <reaction evidence="7">
        <text>(2E)-4-hydroxy-3-methylbut-2-enyl diphosphate + oxidized [flavodoxin] + H2O + 2 H(+) = 2-C-methyl-D-erythritol 2,4-cyclic diphosphate + reduced [flavodoxin]</text>
        <dbReference type="Rhea" id="RHEA:43604"/>
        <dbReference type="Rhea" id="RHEA-COMP:10622"/>
        <dbReference type="Rhea" id="RHEA-COMP:10623"/>
        <dbReference type="ChEBI" id="CHEBI:15377"/>
        <dbReference type="ChEBI" id="CHEBI:15378"/>
        <dbReference type="ChEBI" id="CHEBI:57618"/>
        <dbReference type="ChEBI" id="CHEBI:58210"/>
        <dbReference type="ChEBI" id="CHEBI:58483"/>
        <dbReference type="ChEBI" id="CHEBI:128753"/>
        <dbReference type="EC" id="1.17.7.3"/>
    </reaction>
</comment>
<evidence type="ECO:0000256" key="2">
    <source>
        <dbReference type="ARBA" id="ARBA00022723"/>
    </source>
</evidence>
<keyword evidence="11" id="KW-1185">Reference proteome</keyword>
<dbReference type="RefSeq" id="WP_074969608.1">
    <property type="nucleotide sequence ID" value="NZ_CBCRYP010000059.1"/>
</dbReference>
<keyword evidence="6 7" id="KW-0414">Isoprene biosynthesis</keyword>
<dbReference type="InterPro" id="IPR036849">
    <property type="entry name" value="Enolase-like_C_sf"/>
</dbReference>
<dbReference type="PIRSF" id="PIRSF004640">
    <property type="entry name" value="IspG"/>
    <property type="match status" value="1"/>
</dbReference>
<dbReference type="EMBL" id="FOPU01000033">
    <property type="protein sequence ID" value="SFH78014.1"/>
    <property type="molecule type" value="Genomic_DNA"/>
</dbReference>
<dbReference type="AlphaFoldDB" id="A0A1I3CTZ1"/>
<dbReference type="InterPro" id="IPR045854">
    <property type="entry name" value="NO2/SO3_Rdtase_4Fe4S_sf"/>
</dbReference>
<gene>
    <name evidence="7" type="primary">ispG</name>
    <name evidence="10" type="ORF">SAMN04488021_13337</name>
</gene>
<dbReference type="InterPro" id="IPR016425">
    <property type="entry name" value="IspG_bac"/>
</dbReference>